<dbReference type="AlphaFoldDB" id="A0A242A6S4"/>
<evidence type="ECO:0000313" key="1">
    <source>
        <dbReference type="EMBL" id="OTN76590.1"/>
    </source>
</evidence>
<organism evidence="1 2">
    <name type="scientific">Candidatus Enterococcus testudinis</name>
    <dbReference type="NCBI Taxonomy" id="1834191"/>
    <lineage>
        <taxon>Bacteria</taxon>
        <taxon>Bacillati</taxon>
        <taxon>Bacillota</taxon>
        <taxon>Bacilli</taxon>
        <taxon>Lactobacillales</taxon>
        <taxon>Enterococcaceae</taxon>
        <taxon>Enterococcus</taxon>
    </lineage>
</organism>
<gene>
    <name evidence="1" type="ORF">A5886_001667</name>
</gene>
<name>A0A242A6S4_9ENTE</name>
<dbReference type="Proteomes" id="UP000195043">
    <property type="component" value="Unassembled WGS sequence"/>
</dbReference>
<evidence type="ECO:0000313" key="2">
    <source>
        <dbReference type="Proteomes" id="UP000195043"/>
    </source>
</evidence>
<dbReference type="RefSeq" id="WP_086274528.1">
    <property type="nucleotide sequence ID" value="NZ_NGKU01000001.1"/>
</dbReference>
<reference evidence="1 2" key="1">
    <citation type="submission" date="2017-05" db="EMBL/GenBank/DDBJ databases">
        <title>The Genome Sequence of Enterococcus sp. 8G7_MSG3316.</title>
        <authorList>
            <consortium name="The Broad Institute Genomics Platform"/>
            <consortium name="The Broad Institute Genomic Center for Infectious Diseases"/>
            <person name="Earl A."/>
            <person name="Manson A."/>
            <person name="Schwartman J."/>
            <person name="Gilmore M."/>
            <person name="Abouelleil A."/>
            <person name="Cao P."/>
            <person name="Chapman S."/>
            <person name="Cusick C."/>
            <person name="Shea T."/>
            <person name="Young S."/>
            <person name="Neafsey D."/>
            <person name="Nusbaum C."/>
            <person name="Birren B."/>
        </authorList>
    </citation>
    <scope>NUCLEOTIDE SEQUENCE [LARGE SCALE GENOMIC DNA]</scope>
    <source>
        <strain evidence="1 2">8G7_MSG3316</strain>
    </source>
</reference>
<comment type="caution">
    <text evidence="1">The sequence shown here is derived from an EMBL/GenBank/DDBJ whole genome shotgun (WGS) entry which is preliminary data.</text>
</comment>
<evidence type="ECO:0008006" key="3">
    <source>
        <dbReference type="Google" id="ProtNLM"/>
    </source>
</evidence>
<sequence>MLEIHYVKNGSKETAYYDTAKDFLASQYLEVPPFQDHYLVEEARLDGTVLELPEATIGGLFHFLATQSK</sequence>
<dbReference type="OrthoDB" id="2308381at2"/>
<proteinExistence type="predicted"/>
<dbReference type="EMBL" id="NGKU01000001">
    <property type="protein sequence ID" value="OTN76590.1"/>
    <property type="molecule type" value="Genomic_DNA"/>
</dbReference>
<dbReference type="Gene3D" id="3.30.1490.390">
    <property type="match status" value="1"/>
</dbReference>
<protein>
    <recommendedName>
        <fullName evidence="3">DUF4649 domain-containing protein</fullName>
    </recommendedName>
</protein>
<dbReference type="STRING" id="1834191.A5886_001667"/>
<accession>A0A242A6S4</accession>
<keyword evidence="2" id="KW-1185">Reference proteome</keyword>